<reference evidence="1" key="2">
    <citation type="submission" date="2011-04" db="EMBL/GenBank/DDBJ databases">
        <authorList>
            <person name="Genoscope - CEA"/>
        </authorList>
    </citation>
    <scope>NUCLEOTIDE SEQUENCE</scope>
    <source>
        <strain evidence="1">R24</strain>
    </source>
</reference>
<proteinExistence type="predicted"/>
<evidence type="ECO:0000313" key="1">
    <source>
        <dbReference type="EMBL" id="CCA84691.1"/>
    </source>
</evidence>
<dbReference type="AlphaFoldDB" id="G3A0I5"/>
<name>G3A0I5_9RALS</name>
<reference evidence="1" key="1">
    <citation type="journal article" date="2011" name="PLoS ONE">
        <title>Ralstonia syzygii, the Blood Disease Bacterium and some Asian R. solanacearum strains form a single genomic species despite divergent lifestyles.</title>
        <authorList>
            <person name="Remenant B."/>
            <person name="de Cambiaire J.C."/>
            <person name="Cellier G."/>
            <person name="Jacobs J.M."/>
            <person name="Mangenot S."/>
            <person name="Barbe V."/>
            <person name="Lajus A."/>
            <person name="Vallenet D."/>
            <person name="Medigue C."/>
            <person name="Fegan M."/>
            <person name="Allen C."/>
            <person name="Prior P."/>
        </authorList>
    </citation>
    <scope>NUCLEOTIDE SEQUENCE</scope>
    <source>
        <strain evidence="1">R24</strain>
    </source>
</reference>
<protein>
    <submittedName>
        <fullName evidence="1">Uncharacterized protein</fullName>
    </submittedName>
</protein>
<organism evidence="1">
    <name type="scientific">Ralstonia syzygii R24</name>
    <dbReference type="NCBI Taxonomy" id="907261"/>
    <lineage>
        <taxon>Bacteria</taxon>
        <taxon>Pseudomonadati</taxon>
        <taxon>Pseudomonadota</taxon>
        <taxon>Betaproteobacteria</taxon>
        <taxon>Burkholderiales</taxon>
        <taxon>Burkholderiaceae</taxon>
        <taxon>Ralstonia</taxon>
        <taxon>Ralstonia solanacearum species complex</taxon>
    </lineage>
</organism>
<gene>
    <name evidence="1" type="ORF">RALSY_10670</name>
</gene>
<sequence>MFVGAGQHGQEIDGQKNDAGLRSAWLGDWRQARRAPQEISDGWAEEVAIPT</sequence>
<accession>G3A0I5</accession>
<dbReference type="EMBL" id="FR854086">
    <property type="protein sequence ID" value="CCA84691.1"/>
    <property type="molecule type" value="Genomic_DNA"/>
</dbReference>